<dbReference type="Proteomes" id="UP000323946">
    <property type="component" value="Unassembled WGS sequence"/>
</dbReference>
<dbReference type="PIRSF" id="PIRSF002741">
    <property type="entry name" value="MppA"/>
    <property type="match status" value="1"/>
</dbReference>
<feature type="signal peptide" evidence="1">
    <location>
        <begin position="1"/>
        <end position="26"/>
    </location>
</feature>
<evidence type="ECO:0000256" key="1">
    <source>
        <dbReference type="SAM" id="SignalP"/>
    </source>
</evidence>
<comment type="caution">
    <text evidence="3">The sequence shown here is derived from an EMBL/GenBank/DDBJ whole genome shotgun (WGS) entry which is preliminary data.</text>
</comment>
<dbReference type="OrthoDB" id="5243526at2"/>
<dbReference type="GO" id="GO:0042597">
    <property type="term" value="C:periplasmic space"/>
    <property type="evidence" value="ECO:0007669"/>
    <property type="project" value="UniProtKB-ARBA"/>
</dbReference>
<feature type="domain" description="Solute-binding protein family 5" evidence="2">
    <location>
        <begin position="75"/>
        <end position="422"/>
    </location>
</feature>
<dbReference type="PANTHER" id="PTHR30290:SF65">
    <property type="entry name" value="MONOACYL PHOSPHATIDYLINOSITOL TETRAMANNOSIDE-BINDING PROTEIN LPQW-RELATED"/>
    <property type="match status" value="1"/>
</dbReference>
<gene>
    <name evidence="3" type="ORF">F1721_21770</name>
</gene>
<dbReference type="SUPFAM" id="SSF53850">
    <property type="entry name" value="Periplasmic binding protein-like II"/>
    <property type="match status" value="1"/>
</dbReference>
<dbReference type="AlphaFoldDB" id="A0A5M7BQN7"/>
<dbReference type="PANTHER" id="PTHR30290">
    <property type="entry name" value="PERIPLASMIC BINDING COMPONENT OF ABC TRANSPORTER"/>
    <property type="match status" value="1"/>
</dbReference>
<name>A0A5M7BQN7_SACHI</name>
<protein>
    <submittedName>
        <fullName evidence="3">ABC transporter substrate-binding protein</fullName>
    </submittedName>
</protein>
<dbReference type="GO" id="GO:1904680">
    <property type="term" value="F:peptide transmembrane transporter activity"/>
    <property type="evidence" value="ECO:0007669"/>
    <property type="project" value="TreeGrafter"/>
</dbReference>
<evidence type="ECO:0000259" key="2">
    <source>
        <dbReference type="Pfam" id="PF00496"/>
    </source>
</evidence>
<keyword evidence="1" id="KW-0732">Signal</keyword>
<proteinExistence type="predicted"/>
<evidence type="ECO:0000313" key="3">
    <source>
        <dbReference type="EMBL" id="KAA5830507.1"/>
    </source>
</evidence>
<dbReference type="Pfam" id="PF00496">
    <property type="entry name" value="SBP_bac_5"/>
    <property type="match status" value="1"/>
</dbReference>
<evidence type="ECO:0000313" key="4">
    <source>
        <dbReference type="Proteomes" id="UP000323946"/>
    </source>
</evidence>
<dbReference type="InterPro" id="IPR000914">
    <property type="entry name" value="SBP_5_dom"/>
</dbReference>
<dbReference type="GO" id="GO:0043190">
    <property type="term" value="C:ATP-binding cassette (ABC) transporter complex"/>
    <property type="evidence" value="ECO:0007669"/>
    <property type="project" value="InterPro"/>
</dbReference>
<organism evidence="3 4">
    <name type="scientific">Saccharopolyspora hirsuta</name>
    <dbReference type="NCBI Taxonomy" id="1837"/>
    <lineage>
        <taxon>Bacteria</taxon>
        <taxon>Bacillati</taxon>
        <taxon>Actinomycetota</taxon>
        <taxon>Actinomycetes</taxon>
        <taxon>Pseudonocardiales</taxon>
        <taxon>Pseudonocardiaceae</taxon>
        <taxon>Saccharopolyspora</taxon>
    </lineage>
</organism>
<dbReference type="GO" id="GO:0015833">
    <property type="term" value="P:peptide transport"/>
    <property type="evidence" value="ECO:0007669"/>
    <property type="project" value="TreeGrafter"/>
</dbReference>
<accession>A0A5M7BQN7</accession>
<reference evidence="3 4" key="1">
    <citation type="submission" date="2019-09" db="EMBL/GenBank/DDBJ databases">
        <title>Draft genome sequence of the thermophilic Saccharopolyspora hirsuta VKM Ac-666T.</title>
        <authorList>
            <person name="Lobastova T.G."/>
            <person name="Fokina V."/>
            <person name="Bragin E.Y."/>
            <person name="Shtratnikova V.Y."/>
            <person name="Starodumova I.P."/>
            <person name="Tarlachkov S.V."/>
            <person name="Donova M.V."/>
        </authorList>
    </citation>
    <scope>NUCLEOTIDE SEQUENCE [LARGE SCALE GENOMIC DNA]</scope>
    <source>
        <strain evidence="3 4">VKM Ac-666</strain>
    </source>
</reference>
<dbReference type="PROSITE" id="PS51257">
    <property type="entry name" value="PROKAR_LIPOPROTEIN"/>
    <property type="match status" value="1"/>
</dbReference>
<dbReference type="EMBL" id="VWPH01000010">
    <property type="protein sequence ID" value="KAA5830507.1"/>
    <property type="molecule type" value="Genomic_DNA"/>
</dbReference>
<keyword evidence="4" id="KW-1185">Reference proteome</keyword>
<sequence>MPRVRRWRTALALTATAALLSGCGFTGGDPGADSLQVAIGIPPRSGWSPASDDALILHRLGVTETLTDVGADGAIRPELAESWSQVSPLEWRFTLADGVRFHSGEPVTAQAAADSINRVLADPAPPRALRGAVDRAEAVDQRTLLVRSTTPDPILPLRLSTANAAVLAPAAVLGDGRVDPAKGIGTGPFRVEAADGAQSVRLVRDDGYRGAAAQLPAADVRFVEDPAARVNGLRSGEFDLIDKVPAGKLAEISGQDGLRVSTVDVPRTTALHLNTARGPFADPQVRRAAALAVDRAGIVDGVLHGHAVPAERYFGPTVPYGSKNPPPAADPDAAERLLAARPADITLGTYPDRPDLPAVAAVVADELTRAGFSVRIVQQPADQLEPRILSGELDAVVYSRSHLVDVPDAGGYLTSDFSCRGGFNLDHYCDPRLDALIGSLGSTGDSARRAEIFRQADDLLAAQTVGVPLFHEQQHMGHRDGVRGVPADPLERELLTEEVSLG</sequence>
<dbReference type="Gene3D" id="3.10.105.10">
    <property type="entry name" value="Dipeptide-binding Protein, Domain 3"/>
    <property type="match status" value="1"/>
</dbReference>
<dbReference type="InterPro" id="IPR039424">
    <property type="entry name" value="SBP_5"/>
</dbReference>
<feature type="chain" id="PRO_5039686435" evidence="1">
    <location>
        <begin position="27"/>
        <end position="502"/>
    </location>
</feature>
<dbReference type="RefSeq" id="WP_150068606.1">
    <property type="nucleotide sequence ID" value="NZ_JBEPDJ010000009.1"/>
</dbReference>
<dbReference type="InterPro" id="IPR030678">
    <property type="entry name" value="Peptide/Ni-bd"/>
</dbReference>
<dbReference type="Gene3D" id="3.40.190.10">
    <property type="entry name" value="Periplasmic binding protein-like II"/>
    <property type="match status" value="1"/>
</dbReference>
<dbReference type="SMR" id="A0A5M7BQN7"/>